<dbReference type="Pfam" id="PF13439">
    <property type="entry name" value="Glyco_transf_4"/>
    <property type="match status" value="1"/>
</dbReference>
<dbReference type="Proteomes" id="UP000612680">
    <property type="component" value="Chromosome"/>
</dbReference>
<evidence type="ECO:0000313" key="4">
    <source>
        <dbReference type="Proteomes" id="UP000612680"/>
    </source>
</evidence>
<evidence type="ECO:0000259" key="1">
    <source>
        <dbReference type="Pfam" id="PF00534"/>
    </source>
</evidence>
<reference evidence="3 4" key="1">
    <citation type="submission" date="2020-06" db="EMBL/GenBank/DDBJ databases">
        <title>Dyadobacter sandarakinus sp. nov., isolated from the soil of the Arctic Yellow River Station.</title>
        <authorList>
            <person name="Zhang Y."/>
            <person name="Peng F."/>
        </authorList>
    </citation>
    <scope>NUCLEOTIDE SEQUENCE [LARGE SCALE GENOMIC DNA]</scope>
    <source>
        <strain evidence="3 4">Q3-56</strain>
    </source>
</reference>
<dbReference type="PANTHER" id="PTHR45947">
    <property type="entry name" value="SULFOQUINOVOSYL TRANSFERASE SQD2"/>
    <property type="match status" value="1"/>
</dbReference>
<dbReference type="Pfam" id="PF00534">
    <property type="entry name" value="Glycos_transf_1"/>
    <property type="match status" value="1"/>
</dbReference>
<proteinExistence type="predicted"/>
<dbReference type="PANTHER" id="PTHR45947:SF3">
    <property type="entry name" value="SULFOQUINOVOSYL TRANSFERASE SQD2"/>
    <property type="match status" value="1"/>
</dbReference>
<protein>
    <submittedName>
        <fullName evidence="3">N-acetyl-alpha-D-glucosaminyl L-malate synthase BshA</fullName>
    </submittedName>
</protein>
<dbReference type="NCBIfam" id="TIGR03999">
    <property type="entry name" value="thiol_BshA"/>
    <property type="match status" value="1"/>
</dbReference>
<dbReference type="InterPro" id="IPR023881">
    <property type="entry name" value="Thiol_BshA"/>
</dbReference>
<dbReference type="SUPFAM" id="SSF53756">
    <property type="entry name" value="UDP-Glycosyltransferase/glycogen phosphorylase"/>
    <property type="match status" value="1"/>
</dbReference>
<dbReference type="InterPro" id="IPR050194">
    <property type="entry name" value="Glycosyltransferase_grp1"/>
</dbReference>
<dbReference type="RefSeq" id="WP_204663031.1">
    <property type="nucleotide sequence ID" value="NZ_CP056775.1"/>
</dbReference>
<gene>
    <name evidence="3" type="primary">bshA</name>
    <name evidence="3" type="ORF">HWI92_09265</name>
</gene>
<dbReference type="InterPro" id="IPR028098">
    <property type="entry name" value="Glyco_trans_4-like_N"/>
</dbReference>
<keyword evidence="4" id="KW-1185">Reference proteome</keyword>
<organism evidence="3 4">
    <name type="scientific">Dyadobacter sandarakinus</name>
    <dbReference type="NCBI Taxonomy" id="2747268"/>
    <lineage>
        <taxon>Bacteria</taxon>
        <taxon>Pseudomonadati</taxon>
        <taxon>Bacteroidota</taxon>
        <taxon>Cytophagia</taxon>
        <taxon>Cytophagales</taxon>
        <taxon>Spirosomataceae</taxon>
        <taxon>Dyadobacter</taxon>
    </lineage>
</organism>
<name>A0ABX7I5D0_9BACT</name>
<dbReference type="EMBL" id="CP056775">
    <property type="protein sequence ID" value="QRR01079.1"/>
    <property type="molecule type" value="Genomic_DNA"/>
</dbReference>
<dbReference type="InterPro" id="IPR001296">
    <property type="entry name" value="Glyco_trans_1"/>
</dbReference>
<dbReference type="Gene3D" id="3.40.50.2000">
    <property type="entry name" value="Glycogen Phosphorylase B"/>
    <property type="match status" value="2"/>
</dbReference>
<evidence type="ECO:0000313" key="3">
    <source>
        <dbReference type="EMBL" id="QRR01079.1"/>
    </source>
</evidence>
<accession>A0ABX7I5D0</accession>
<feature type="domain" description="Glycosyltransferase subfamily 4-like N-terminal" evidence="2">
    <location>
        <begin position="11"/>
        <end position="180"/>
    </location>
</feature>
<sequence length="379" mass="41972">MKIGIVCYPTFGGSGVVATELGKALAKVGHQVHFITYSQPQRLDFFNENLYYHEVNIPAYPLFQYAPYESALSSEMVHVAASANLDLLHVHYAIPHASSAYLAKQILAQQGVHIPVITTLHGTDITLVGKDASYEPVVTFSINQSDGITSVSDSLKKDTYAHFNITKDIEVIPNFIDLDRFNRQKKDHFKTAICPNGEKLVVHTSNFRKVKRIDDVVLIFEKLRKILPSKLLLVGDGPERARIERYCRELDMLSDVRFLGKLDAIEEVLSVADLFLMPSETESFGLAALEAMACEVPLITSNAGGLPELNVHGVTGFLSDVGDVDDMVKNAAYILDEANLPTFKANALARAKEFDVAKIVPHYEAYYERVVENSKAVAV</sequence>
<evidence type="ECO:0000259" key="2">
    <source>
        <dbReference type="Pfam" id="PF13439"/>
    </source>
</evidence>
<feature type="domain" description="Glycosyl transferase family 1" evidence="1">
    <location>
        <begin position="192"/>
        <end position="340"/>
    </location>
</feature>